<dbReference type="PANTHER" id="PTHR30543">
    <property type="entry name" value="CHROMATE REDUCTASE"/>
    <property type="match status" value="1"/>
</dbReference>
<dbReference type="GO" id="GO:0016491">
    <property type="term" value="F:oxidoreductase activity"/>
    <property type="evidence" value="ECO:0007669"/>
    <property type="project" value="InterPro"/>
</dbReference>
<dbReference type="Pfam" id="PF03358">
    <property type="entry name" value="FMN_red"/>
    <property type="match status" value="1"/>
</dbReference>
<protein>
    <submittedName>
        <fullName evidence="2">NADPH-dependent FMN reductase</fullName>
    </submittedName>
</protein>
<keyword evidence="3" id="KW-1185">Reference proteome</keyword>
<dbReference type="Proteomes" id="UP000243579">
    <property type="component" value="Unassembled WGS sequence"/>
</dbReference>
<dbReference type="Gene3D" id="3.40.50.360">
    <property type="match status" value="1"/>
</dbReference>
<dbReference type="STRING" id="1202772.A0A1V9YSC5"/>
<dbReference type="InterPro" id="IPR050712">
    <property type="entry name" value="NAD(P)H-dep_reductase"/>
</dbReference>
<dbReference type="OrthoDB" id="68575at2759"/>
<accession>A0A1V9YSC5</accession>
<gene>
    <name evidence="2" type="ORF">ACHHYP_06783</name>
</gene>
<dbReference type="GO" id="GO:0005829">
    <property type="term" value="C:cytosol"/>
    <property type="evidence" value="ECO:0007669"/>
    <property type="project" value="TreeGrafter"/>
</dbReference>
<comment type="caution">
    <text evidence="2">The sequence shown here is derived from an EMBL/GenBank/DDBJ whole genome shotgun (WGS) entry which is preliminary data.</text>
</comment>
<name>A0A1V9YSC5_ACHHY</name>
<proteinExistence type="predicted"/>
<dbReference type="SUPFAM" id="SSF52218">
    <property type="entry name" value="Flavoproteins"/>
    <property type="match status" value="1"/>
</dbReference>
<organism evidence="2 3">
    <name type="scientific">Achlya hypogyna</name>
    <name type="common">Oomycete</name>
    <name type="synonym">Protoachlya hypogyna</name>
    <dbReference type="NCBI Taxonomy" id="1202772"/>
    <lineage>
        <taxon>Eukaryota</taxon>
        <taxon>Sar</taxon>
        <taxon>Stramenopiles</taxon>
        <taxon>Oomycota</taxon>
        <taxon>Saprolegniomycetes</taxon>
        <taxon>Saprolegniales</taxon>
        <taxon>Achlyaceae</taxon>
        <taxon>Achlya</taxon>
    </lineage>
</organism>
<reference evidence="2 3" key="1">
    <citation type="journal article" date="2014" name="Genome Biol. Evol.">
        <title>The secreted proteins of Achlya hypogyna and Thraustotheca clavata identify the ancestral oomycete secretome and reveal gene acquisitions by horizontal gene transfer.</title>
        <authorList>
            <person name="Misner I."/>
            <person name="Blouin N."/>
            <person name="Leonard G."/>
            <person name="Richards T.A."/>
            <person name="Lane C.E."/>
        </authorList>
    </citation>
    <scope>NUCLEOTIDE SEQUENCE [LARGE SCALE GENOMIC DNA]</scope>
    <source>
        <strain evidence="2 3">ATCC 48635</strain>
    </source>
</reference>
<dbReference type="InterPro" id="IPR029039">
    <property type="entry name" value="Flavoprotein-like_sf"/>
</dbReference>
<evidence type="ECO:0000313" key="3">
    <source>
        <dbReference type="Proteomes" id="UP000243579"/>
    </source>
</evidence>
<evidence type="ECO:0000313" key="2">
    <source>
        <dbReference type="EMBL" id="OQR88493.1"/>
    </source>
</evidence>
<dbReference type="AlphaFoldDB" id="A0A1V9YSC5"/>
<dbReference type="InterPro" id="IPR005025">
    <property type="entry name" value="FMN_Rdtase-like_dom"/>
</dbReference>
<dbReference type="GO" id="GO:0010181">
    <property type="term" value="F:FMN binding"/>
    <property type="evidence" value="ECO:0007669"/>
    <property type="project" value="TreeGrafter"/>
</dbReference>
<feature type="domain" description="NADPH-dependent FMN reductase-like" evidence="1">
    <location>
        <begin position="5"/>
        <end position="143"/>
    </location>
</feature>
<evidence type="ECO:0000259" key="1">
    <source>
        <dbReference type="Pfam" id="PF03358"/>
    </source>
</evidence>
<sequence>MAIVVSVILGSVRPGRQGIRAAKYVQKQLEALDAKVHLIDPVALDIPLFGQRFDYIPEADRSPALVDLHAKFTESDAFVVVTPEYNHTYSPVISSLLNYFYHNEFYYKVAGIASYTMGPYGGVRAAIQLRPYLGELGLVTIPKILPFPVIQALLNEDGSVQAGAAGADGLAAVSRTFFPELLWYAQAQKTARAAGTP</sequence>
<dbReference type="EMBL" id="JNBR01001262">
    <property type="protein sequence ID" value="OQR88493.1"/>
    <property type="molecule type" value="Genomic_DNA"/>
</dbReference>
<dbReference type="PANTHER" id="PTHR30543:SF21">
    <property type="entry name" value="NAD(P)H-DEPENDENT FMN REDUCTASE LOT6"/>
    <property type="match status" value="1"/>
</dbReference>